<evidence type="ECO:0000313" key="3">
    <source>
        <dbReference type="EMBL" id="GAY63398.1"/>
    </source>
</evidence>
<evidence type="ECO:0000313" key="4">
    <source>
        <dbReference type="Proteomes" id="UP000236630"/>
    </source>
</evidence>
<keyword evidence="1" id="KW-0964">Secreted</keyword>
<protein>
    <recommendedName>
        <fullName evidence="1">Expansin</fullName>
    </recommendedName>
</protein>
<dbReference type="Proteomes" id="UP000236630">
    <property type="component" value="Unassembled WGS sequence"/>
</dbReference>
<dbReference type="SUPFAM" id="SSF49590">
    <property type="entry name" value="PHL pollen allergen"/>
    <property type="match status" value="1"/>
</dbReference>
<comment type="caution">
    <text evidence="3">The sequence shown here is derived from an EMBL/GenBank/DDBJ whole genome shotgun (WGS) entry which is preliminary data.</text>
</comment>
<keyword evidence="4" id="KW-1185">Reference proteome</keyword>
<dbReference type="AlphaFoldDB" id="A0A2H5QFI3"/>
<keyword evidence="1" id="KW-0961">Cell wall biogenesis/degradation</keyword>
<accession>A0A2H5QFI3</accession>
<reference evidence="3 4" key="1">
    <citation type="journal article" date="2017" name="Front. Genet.">
        <title>Draft sequencing of the heterozygous diploid genome of Satsuma (Citrus unshiu Marc.) using a hybrid assembly approach.</title>
        <authorList>
            <person name="Shimizu T."/>
            <person name="Tanizawa Y."/>
            <person name="Mochizuki T."/>
            <person name="Nagasaki H."/>
            <person name="Yoshioka T."/>
            <person name="Toyoda A."/>
            <person name="Fujiyama A."/>
            <person name="Kaminuma E."/>
            <person name="Nakamura Y."/>
        </authorList>
    </citation>
    <scope>NUCLEOTIDE SEQUENCE [LARGE SCALE GENOMIC DNA]</scope>
    <source>
        <strain evidence="4">cv. Miyagawa wase</strain>
    </source>
</reference>
<keyword evidence="2" id="KW-0472">Membrane</keyword>
<dbReference type="InterPro" id="IPR002963">
    <property type="entry name" value="Expansin"/>
</dbReference>
<feature type="transmembrane region" description="Helical" evidence="2">
    <location>
        <begin position="30"/>
        <end position="52"/>
    </location>
</feature>
<dbReference type="GO" id="GO:0016020">
    <property type="term" value="C:membrane"/>
    <property type="evidence" value="ECO:0007669"/>
    <property type="project" value="UniProtKB-SubCell"/>
</dbReference>
<evidence type="ECO:0000256" key="2">
    <source>
        <dbReference type="SAM" id="Phobius"/>
    </source>
</evidence>
<dbReference type="EMBL" id="BDQV01000351">
    <property type="protein sequence ID" value="GAY63398.1"/>
    <property type="molecule type" value="Genomic_DNA"/>
</dbReference>
<comment type="function">
    <text evidence="1">Causes loosening and extension of plant cell walls by disrupting non-covalent bonding between cellulose microfibrils and matrix glucans. No enzymatic activity has been found.</text>
</comment>
<dbReference type="GO" id="GO:0009664">
    <property type="term" value="P:plant-type cell wall organization"/>
    <property type="evidence" value="ECO:0007669"/>
    <property type="project" value="InterPro"/>
</dbReference>
<proteinExistence type="inferred from homology"/>
<comment type="similarity">
    <text evidence="1">Belongs to the expansin family. Expansin A subfamily.</text>
</comment>
<gene>
    <name evidence="3" type="ORF">CUMW_225240</name>
</gene>
<dbReference type="InterPro" id="IPR036749">
    <property type="entry name" value="Expansin_CBD_sf"/>
</dbReference>
<name>A0A2H5QFI3_CITUN</name>
<evidence type="ECO:0000256" key="1">
    <source>
        <dbReference type="RuleBase" id="RU365023"/>
    </source>
</evidence>
<organism evidence="3 4">
    <name type="scientific">Citrus unshiu</name>
    <name type="common">Satsuma mandarin</name>
    <name type="synonym">Citrus nobilis var. unshiu</name>
    <dbReference type="NCBI Taxonomy" id="55188"/>
    <lineage>
        <taxon>Eukaryota</taxon>
        <taxon>Viridiplantae</taxon>
        <taxon>Streptophyta</taxon>
        <taxon>Embryophyta</taxon>
        <taxon>Tracheophyta</taxon>
        <taxon>Spermatophyta</taxon>
        <taxon>Magnoliopsida</taxon>
        <taxon>eudicotyledons</taxon>
        <taxon>Gunneridae</taxon>
        <taxon>Pentapetalae</taxon>
        <taxon>rosids</taxon>
        <taxon>malvids</taxon>
        <taxon>Sapindales</taxon>
        <taxon>Rutaceae</taxon>
        <taxon>Aurantioideae</taxon>
        <taxon>Citrus</taxon>
    </lineage>
</organism>
<comment type="subcellular location">
    <subcellularLocation>
        <location evidence="1">Secreted</location>
        <location evidence="1">Cell wall</location>
    </subcellularLocation>
    <subcellularLocation>
        <location evidence="1">Membrane</location>
        <topology evidence="1">Peripheral membrane protein</topology>
    </subcellularLocation>
</comment>
<dbReference type="STRING" id="55188.A0A2H5QFI3"/>
<dbReference type="PRINTS" id="PR01226">
    <property type="entry name" value="EXPANSIN"/>
</dbReference>
<keyword evidence="2" id="KW-1133">Transmembrane helix</keyword>
<sequence length="62" mass="6642">MTPNDVSLALSLSLVPSVKKIGIRFSIISYSYFGVALITNIAGEGEVLIVSIKGSKARWQAM</sequence>
<keyword evidence="1" id="KW-0134">Cell wall</keyword>
<keyword evidence="2" id="KW-0812">Transmembrane</keyword>